<dbReference type="InterPro" id="IPR026501">
    <property type="entry name" value="Limbin/EVC"/>
</dbReference>
<gene>
    <name evidence="14" type="primary">EVC2</name>
</gene>
<evidence type="ECO:0000313" key="14">
    <source>
        <dbReference type="RefSeq" id="XP_023375958.1"/>
    </source>
</evidence>
<reference evidence="14" key="1">
    <citation type="submission" date="2025-08" db="UniProtKB">
        <authorList>
            <consortium name="RefSeq"/>
        </authorList>
    </citation>
    <scope>IDENTIFICATION</scope>
    <source>
        <tissue evidence="14">Kidney</tissue>
    </source>
</reference>
<evidence type="ECO:0000256" key="10">
    <source>
        <dbReference type="ARBA" id="ARBA00023273"/>
    </source>
</evidence>
<keyword evidence="13" id="KW-1185">Reference proteome</keyword>
<dbReference type="RefSeq" id="XP_023375958.1">
    <property type="nucleotide sequence ID" value="XM_023520190.1"/>
</dbReference>
<organism evidence="13 14">
    <name type="scientific">Pteropus vampyrus</name>
    <name type="common">Large flying fox</name>
    <dbReference type="NCBI Taxonomy" id="132908"/>
    <lineage>
        <taxon>Eukaryota</taxon>
        <taxon>Metazoa</taxon>
        <taxon>Chordata</taxon>
        <taxon>Craniata</taxon>
        <taxon>Vertebrata</taxon>
        <taxon>Euteleostomi</taxon>
        <taxon>Mammalia</taxon>
        <taxon>Eutheria</taxon>
        <taxon>Laurasiatheria</taxon>
        <taxon>Chiroptera</taxon>
        <taxon>Yinpterochiroptera</taxon>
        <taxon>Pteropodoidea</taxon>
        <taxon>Pteropodidae</taxon>
        <taxon>Pteropodinae</taxon>
        <taxon>Pteropus</taxon>
    </lineage>
</organism>
<keyword evidence="5" id="KW-0963">Cytoplasm</keyword>
<dbReference type="Pfam" id="PF12297">
    <property type="entry name" value="EVC2_like"/>
    <property type="match status" value="1"/>
</dbReference>
<dbReference type="Proteomes" id="UP000515202">
    <property type="component" value="Unplaced"/>
</dbReference>
<evidence type="ECO:0000256" key="5">
    <source>
        <dbReference type="ARBA" id="ARBA00022490"/>
    </source>
</evidence>
<keyword evidence="6" id="KW-0812">Transmembrane</keyword>
<evidence type="ECO:0000313" key="13">
    <source>
        <dbReference type="Proteomes" id="UP000515202"/>
    </source>
</evidence>
<evidence type="ECO:0000256" key="6">
    <source>
        <dbReference type="ARBA" id="ARBA00022692"/>
    </source>
</evidence>
<dbReference type="GO" id="GO:0098797">
    <property type="term" value="C:plasma membrane protein complex"/>
    <property type="evidence" value="ECO:0007669"/>
    <property type="project" value="TreeGrafter"/>
</dbReference>
<evidence type="ECO:0000256" key="11">
    <source>
        <dbReference type="SAM" id="Coils"/>
    </source>
</evidence>
<evidence type="ECO:0000256" key="3">
    <source>
        <dbReference type="ARBA" id="ARBA00004309"/>
    </source>
</evidence>
<evidence type="ECO:0000256" key="12">
    <source>
        <dbReference type="SAM" id="MobiDB-lite"/>
    </source>
</evidence>
<evidence type="ECO:0000256" key="1">
    <source>
        <dbReference type="ARBA" id="ARBA00004120"/>
    </source>
</evidence>
<keyword evidence="9" id="KW-0206">Cytoskeleton</keyword>
<name>A0A6P6BLM1_PTEVA</name>
<keyword evidence="4" id="KW-1003">Cell membrane</keyword>
<evidence type="ECO:0000256" key="2">
    <source>
        <dbReference type="ARBA" id="ARBA00004162"/>
    </source>
</evidence>
<feature type="coiled-coil region" evidence="11">
    <location>
        <begin position="259"/>
        <end position="298"/>
    </location>
</feature>
<keyword evidence="10" id="KW-0966">Cell projection</keyword>
<dbReference type="GeneID" id="105301837"/>
<evidence type="ECO:0000256" key="9">
    <source>
        <dbReference type="ARBA" id="ARBA00023212"/>
    </source>
</evidence>
<evidence type="ECO:0000256" key="8">
    <source>
        <dbReference type="ARBA" id="ARBA00023136"/>
    </source>
</evidence>
<dbReference type="GO" id="GO:0060170">
    <property type="term" value="C:ciliary membrane"/>
    <property type="evidence" value="ECO:0007669"/>
    <property type="project" value="UniProtKB-SubCell"/>
</dbReference>
<feature type="compositionally biased region" description="Basic and acidic residues" evidence="12">
    <location>
        <begin position="599"/>
        <end position="616"/>
    </location>
</feature>
<feature type="region of interest" description="Disordered" evidence="12">
    <location>
        <begin position="599"/>
        <end position="632"/>
    </location>
</feature>
<dbReference type="PANTHER" id="PTHR16795:SF14">
    <property type="entry name" value="LIMBIN"/>
    <property type="match status" value="1"/>
</dbReference>
<keyword evidence="7" id="KW-1133">Transmembrane helix</keyword>
<evidence type="ECO:0000256" key="4">
    <source>
        <dbReference type="ARBA" id="ARBA00022475"/>
    </source>
</evidence>
<keyword evidence="11" id="KW-0175">Coiled coil</keyword>
<accession>A0A6P6BLM1</accession>
<sequence length="649" mass="73299">MAASRCPFPVELCGRRLIFPAAMCDVTRASESRVSGQSTAQTAQVRLLVNNSQTPDAANLSDLVLLDNVTGLTIWASPGNKTSAGFQAFRKQFLPVGDAFLVSYTAALEAGGVGSGARLLLPALLSFESSSPNRTQLKALFTVTAEEKIKVQHHESKLEHSQFTSADGVNEDLALNDHMVDILFSEDPGGMLQALEELEIATLNQADAELEACRTQISKDVIALLLRNLASSGRLSTQVERRMGAVFKKQFLSLEREIREELDRKMVALTAECDLETRKKTENQYQREVAATEEAEELLKRVSERSAAECSASLRALHGLELGHLRRSLALQKEEDFARARRQLAVFQRSELHNIFFAQIKSAIFKGELKPEAAKMLLQDYCNIQEDVEELMDYFQASKRYHLSKRFGHREYLVQNIQSSETRVQGLLSAAAAQLTLLIQKHERAGYLDEGQMEVLLERAQTEVFSVKQKLDSDLKQEKKKLRQKLITRRRREMLQKHKEQRKEQLSLGDAFRAAEDVSQYLGQWRSLVAGHIAALEELQECLDQAALDGLRALTLSLSQRAAEELWRLQNSAVAQELLRRGAPWLFLQQVLEEHSKETAARAEQLEAEERDRDQEGVQSVRQRLKEDDLEAATEEQAELRRWQRCIFA</sequence>
<comment type="subcellular location">
    <subcellularLocation>
        <location evidence="2">Cell membrane</location>
        <topology evidence="2">Single-pass membrane protein</topology>
    </subcellularLocation>
    <subcellularLocation>
        <location evidence="3">Cell projection</location>
        <location evidence="3">Cilium membrane</location>
    </subcellularLocation>
    <subcellularLocation>
        <location evidence="1">Cytoplasm</location>
        <location evidence="1">Cytoskeleton</location>
        <location evidence="1">Cilium basal body</location>
    </subcellularLocation>
</comment>
<dbReference type="PANTHER" id="PTHR16795">
    <property type="entry name" value="LIMBIN/ELLIS-VAN CREVELD PROTEIN"/>
    <property type="match status" value="1"/>
</dbReference>
<dbReference type="AlphaFoldDB" id="A0A6P6BLM1"/>
<dbReference type="GO" id="GO:0007224">
    <property type="term" value="P:smoothened signaling pathway"/>
    <property type="evidence" value="ECO:0007669"/>
    <property type="project" value="InterPro"/>
</dbReference>
<dbReference type="CTD" id="132884"/>
<evidence type="ECO:0000256" key="7">
    <source>
        <dbReference type="ARBA" id="ARBA00022989"/>
    </source>
</evidence>
<proteinExistence type="predicted"/>
<dbReference type="InterPro" id="IPR022076">
    <property type="entry name" value="Limbin"/>
</dbReference>
<protein>
    <submittedName>
        <fullName evidence="14">Limbin isoform X2</fullName>
    </submittedName>
</protein>
<keyword evidence="8" id="KW-0472">Membrane</keyword>